<protein>
    <submittedName>
        <fullName evidence="1">Uncharacterized protein</fullName>
    </submittedName>
</protein>
<evidence type="ECO:0000313" key="1">
    <source>
        <dbReference type="EMBL" id="TFY79749.1"/>
    </source>
</evidence>
<dbReference type="Proteomes" id="UP000298061">
    <property type="component" value="Unassembled WGS sequence"/>
</dbReference>
<dbReference type="Gene3D" id="3.60.130.30">
    <property type="match status" value="1"/>
</dbReference>
<evidence type="ECO:0000313" key="2">
    <source>
        <dbReference type="Proteomes" id="UP000298061"/>
    </source>
</evidence>
<dbReference type="AlphaFoldDB" id="A0A4Z0A1N5"/>
<dbReference type="EMBL" id="SFCI01000448">
    <property type="protein sequence ID" value="TFY79749.1"/>
    <property type="molecule type" value="Genomic_DNA"/>
</dbReference>
<dbReference type="STRING" id="135208.A0A4Z0A1N5"/>
<proteinExistence type="predicted"/>
<keyword evidence="2" id="KW-1185">Reference proteome</keyword>
<reference evidence="1 2" key="1">
    <citation type="submission" date="2019-02" db="EMBL/GenBank/DDBJ databases">
        <title>Genome sequencing of the rare red list fungi Hericium alpestre (H. flagellum).</title>
        <authorList>
            <person name="Buettner E."/>
            <person name="Kellner H."/>
        </authorList>
    </citation>
    <scope>NUCLEOTIDE SEQUENCE [LARGE SCALE GENOMIC DNA]</scope>
    <source>
        <strain evidence="1 2">DSM 108284</strain>
    </source>
</reference>
<accession>A0A4Z0A1N5</accession>
<name>A0A4Z0A1N5_9AGAM</name>
<comment type="caution">
    <text evidence="1">The sequence shown here is derived from an EMBL/GenBank/DDBJ whole genome shotgun (WGS) entry which is preliminary data.</text>
</comment>
<sequence length="424" mass="46972">MVAICTQVDFGVLLEHVLENEAMQMAEPASGMDAAALLQDFSSLGVFSMAVPLLSTPTHEAPPFPADANASGAAGTHEMMEALGRKKKKGPQKGKQGQINRAAHKSVFCCKKRAEERKVCTPFKFKLKVRMVQRHGAPEPIHVDCRASEFCVNHNTYTAWPQAKIGKVPFSLEDLEKSGLKIVPWDEKIPMSALNIIETEMGYFVGQPQAPDWNLAKARRASGAILSHSGPQYHENKPKEQEIIDRLLTTPSIQCIATFGSRSLAYCAPKVYQHYTENLKPIYDDYGLKLLFQDSIFPSANFNLGPKTACRIHVDCQNCPYGFCTITVLGNYDPKKGSHLILWDFGFAIKFPPSSTILIPSACVQHGNVAIQLGEKRNCNVGELTPEEVLEIDGPKGTHHKKCQKLFSKYNQLADDQQEVWGSQ</sequence>
<dbReference type="OrthoDB" id="3202607at2759"/>
<gene>
    <name evidence="1" type="ORF">EWM64_g4261</name>
</gene>
<organism evidence="1 2">
    <name type="scientific">Hericium alpestre</name>
    <dbReference type="NCBI Taxonomy" id="135208"/>
    <lineage>
        <taxon>Eukaryota</taxon>
        <taxon>Fungi</taxon>
        <taxon>Dikarya</taxon>
        <taxon>Basidiomycota</taxon>
        <taxon>Agaricomycotina</taxon>
        <taxon>Agaricomycetes</taxon>
        <taxon>Russulales</taxon>
        <taxon>Hericiaceae</taxon>
        <taxon>Hericium</taxon>
    </lineage>
</organism>